<evidence type="ECO:0000313" key="2">
    <source>
        <dbReference type="EMBL" id="KAF4973373.1"/>
    </source>
</evidence>
<dbReference type="PANTHER" id="PTHR33112:SF10">
    <property type="entry name" value="TOL"/>
    <property type="match status" value="1"/>
</dbReference>
<evidence type="ECO:0000313" key="3">
    <source>
        <dbReference type="Proteomes" id="UP000622797"/>
    </source>
</evidence>
<name>A0A8H4UCB9_9HYPO</name>
<comment type="caution">
    <text evidence="2">The sequence shown here is derived from an EMBL/GenBank/DDBJ whole genome shotgun (WGS) entry which is preliminary data.</text>
</comment>
<dbReference type="Proteomes" id="UP000622797">
    <property type="component" value="Unassembled WGS sequence"/>
</dbReference>
<protein>
    <recommendedName>
        <fullName evidence="1">Heterokaryon incompatibility domain-containing protein</fullName>
    </recommendedName>
</protein>
<keyword evidence="3" id="KW-1185">Reference proteome</keyword>
<dbReference type="EMBL" id="JABEXW010000022">
    <property type="protein sequence ID" value="KAF4973373.1"/>
    <property type="molecule type" value="Genomic_DNA"/>
</dbReference>
<feature type="domain" description="Heterokaryon incompatibility" evidence="1">
    <location>
        <begin position="213"/>
        <end position="375"/>
    </location>
</feature>
<reference evidence="2" key="2">
    <citation type="submission" date="2020-05" db="EMBL/GenBank/DDBJ databases">
        <authorList>
            <person name="Kim H.-S."/>
            <person name="Proctor R.H."/>
            <person name="Brown D.W."/>
        </authorList>
    </citation>
    <scope>NUCLEOTIDE SEQUENCE</scope>
    <source>
        <strain evidence="2">NRRL 20472</strain>
    </source>
</reference>
<evidence type="ECO:0000259" key="1">
    <source>
        <dbReference type="Pfam" id="PF06985"/>
    </source>
</evidence>
<dbReference type="Pfam" id="PF06985">
    <property type="entry name" value="HET"/>
    <property type="match status" value="1"/>
</dbReference>
<dbReference type="OrthoDB" id="5362512at2759"/>
<sequence length="701" mass="79123">MADTNLCRNCRHVLSELNASRSRVTPHHSDYTDLMASVASGCGICRWLSLQLPPPSNNYPAGRRTFQTTCDFDEHTISRSGDGKVKFQGECSWALPFDIEVCIFSSEIASSDFQDTASVTTRKHLPSPETATLEGTTIGSDESLHKVNSWLDSCVTSHLYCSKSTDSSFFPTRIIDVQSVYSGTIVLRDKQEVFGTNTGNTDSTGTQADAPRYWTLSHRWGDPTKVLQLNRGESKDTPSNEAHFRSGVNLDELSPTFRDAVQLVHKLGYRYIWIDSLCIFQDSASDWKHEAAMMKDVYGNSFCNISAIRSSNDTSLGLFGPRFTEPKLFWPFSVDMEFRIWGELRPGKWNFWYNSLLTKDLNSSPLSSRGWVVQERFLARRIIHFTKTQMYWECLDHSRCETDSDGDSGLLETEIQTREYKATLQKIVKQSTLRDARQTHSAELSSFEYEWPTPRGCWRVMVEAYSRCNLTRESDRLIAISGVAKRFEQFYVDDKYLAGLWRNSIHTDLMWESNAFTGAPVRRDVSVAPSWSWASLHGGSITVHTAHQRFGGEPSSLIEFVDARIRSEGQGSDSTSPQESSELDIMGSLYFYKQTGKSDAVDIFSDEELSKSLIAGGTVQVRFDTEELVRKHQQEYNYKGACIPIHSGYIAYGGHEVAFLLVEHVSGSVYKRIGKMFGRGGGWYISGGSWGSKDRTHFTLV</sequence>
<dbReference type="InterPro" id="IPR010730">
    <property type="entry name" value="HET"/>
</dbReference>
<accession>A0A8H4UCB9</accession>
<proteinExistence type="predicted"/>
<dbReference type="AlphaFoldDB" id="A0A8H4UCB9"/>
<gene>
    <name evidence="2" type="ORF">FSARC_351</name>
</gene>
<dbReference type="PANTHER" id="PTHR33112">
    <property type="entry name" value="DOMAIN PROTEIN, PUTATIVE-RELATED"/>
    <property type="match status" value="1"/>
</dbReference>
<organism evidence="2 3">
    <name type="scientific">Fusarium sarcochroum</name>
    <dbReference type="NCBI Taxonomy" id="1208366"/>
    <lineage>
        <taxon>Eukaryota</taxon>
        <taxon>Fungi</taxon>
        <taxon>Dikarya</taxon>
        <taxon>Ascomycota</taxon>
        <taxon>Pezizomycotina</taxon>
        <taxon>Sordariomycetes</taxon>
        <taxon>Hypocreomycetidae</taxon>
        <taxon>Hypocreales</taxon>
        <taxon>Nectriaceae</taxon>
        <taxon>Fusarium</taxon>
        <taxon>Fusarium lateritium species complex</taxon>
    </lineage>
</organism>
<reference evidence="2" key="1">
    <citation type="journal article" date="2020" name="BMC Genomics">
        <title>Correction to: Identification and distribution of gene clusters required for synthesis of sphingolipid metabolism inhibitors in diverse species of the filamentous fungus Fusarium.</title>
        <authorList>
            <person name="Kim H.S."/>
            <person name="Lohmar J.M."/>
            <person name="Busman M."/>
            <person name="Brown D.W."/>
            <person name="Naumann T.A."/>
            <person name="Divon H.H."/>
            <person name="Lysoe E."/>
            <person name="Uhlig S."/>
            <person name="Proctor R.H."/>
        </authorList>
    </citation>
    <scope>NUCLEOTIDE SEQUENCE</scope>
    <source>
        <strain evidence="2">NRRL 20472</strain>
    </source>
</reference>